<dbReference type="AGR" id="WB:WBGene00022316"/>
<proteinExistence type="predicted"/>
<dbReference type="Bgee" id="WBGene00022316">
    <property type="expression patterns" value="Expressed in embryo and 1 other cell type or tissue"/>
</dbReference>
<gene>
    <name evidence="1" type="ORF">CELE_Y81B9A.2</name>
    <name evidence="1 3" type="ORF">Y81B9A.2</name>
</gene>
<evidence type="ECO:0000313" key="3">
    <source>
        <dbReference type="WormBase" id="Y81B9A.2"/>
    </source>
</evidence>
<dbReference type="AlphaFoldDB" id="Q9N4P7"/>
<sequence length="91" mass="10298">MDESNVSQELLNSNRTEIARCVLLKDLVVMYGGYEVYANHVDLLMCFHQLMIVLGEMPLSHSGIVLMLHTSTLITKLTHVIDKMPMHPIFG</sequence>
<protein>
    <submittedName>
        <fullName evidence="1">Ovule protein</fullName>
    </submittedName>
</protein>
<dbReference type="Proteomes" id="UP000001940">
    <property type="component" value="Chromosome X"/>
</dbReference>
<organism evidence="1 2">
    <name type="scientific">Caenorhabditis elegans</name>
    <dbReference type="NCBI Taxonomy" id="6239"/>
    <lineage>
        <taxon>Eukaryota</taxon>
        <taxon>Metazoa</taxon>
        <taxon>Ecdysozoa</taxon>
        <taxon>Nematoda</taxon>
        <taxon>Chromadorea</taxon>
        <taxon>Rhabditida</taxon>
        <taxon>Rhabditina</taxon>
        <taxon>Rhabditomorpha</taxon>
        <taxon>Rhabditoidea</taxon>
        <taxon>Rhabditidae</taxon>
        <taxon>Peloderinae</taxon>
        <taxon>Caenorhabditis</taxon>
    </lineage>
</organism>
<accession>Q9N4P7</accession>
<name>Q9N4P7_CAEEL</name>
<evidence type="ECO:0000313" key="2">
    <source>
        <dbReference type="Proteomes" id="UP000001940"/>
    </source>
</evidence>
<evidence type="ECO:0000313" key="1">
    <source>
        <dbReference type="EMBL" id="CCD62263.2"/>
    </source>
</evidence>
<keyword evidence="2" id="KW-1185">Reference proteome</keyword>
<dbReference type="WormBase" id="Y81B9A.2">
    <property type="protein sequence ID" value="CE23115"/>
    <property type="gene ID" value="WBGene00022316"/>
</dbReference>
<dbReference type="FunCoup" id="Q9N4P7">
    <property type="interactions" value="143"/>
</dbReference>
<dbReference type="EMBL" id="BX284606">
    <property type="protein sequence ID" value="CCD62263.2"/>
    <property type="molecule type" value="Genomic_DNA"/>
</dbReference>
<dbReference type="UCSC" id="Y81B9A.2">
    <property type="organism name" value="c. elegans"/>
</dbReference>
<dbReference type="HOGENOM" id="CLU_1035259_0_0_1"/>
<dbReference type="PaxDb" id="6239-Y81B9A.2"/>
<reference evidence="1 2" key="1">
    <citation type="journal article" date="1998" name="Science">
        <title>Genome sequence of the nematode C. elegans: a platform for investigating biology.</title>
        <authorList>
            <consortium name="The C. elegans sequencing consortium"/>
            <person name="Sulson J.E."/>
            <person name="Waterston R."/>
        </authorList>
    </citation>
    <scope>NUCLEOTIDE SEQUENCE [LARGE SCALE GENOMIC DNA]</scope>
    <source>
        <strain evidence="1 2">Bristol N2</strain>
    </source>
</reference>
<dbReference type="InParanoid" id="Q9N4P7"/>